<dbReference type="Proteomes" id="UP000029120">
    <property type="component" value="Chromosome 3"/>
</dbReference>
<dbReference type="GO" id="GO:0005829">
    <property type="term" value="C:cytosol"/>
    <property type="evidence" value="ECO:0007669"/>
    <property type="project" value="EnsemblPlants"/>
</dbReference>
<dbReference type="Gramene" id="KFK40031">
    <property type="protein sequence ID" value="KFK40031"/>
    <property type="gene ID" value="AALP_AA3G321000"/>
</dbReference>
<evidence type="ECO:0000313" key="4">
    <source>
        <dbReference type="EMBL" id="KFK40031.1"/>
    </source>
</evidence>
<evidence type="ECO:0000313" key="5">
    <source>
        <dbReference type="Proteomes" id="UP000029120"/>
    </source>
</evidence>
<dbReference type="InterPro" id="IPR023796">
    <property type="entry name" value="Serpin_dom"/>
</dbReference>
<dbReference type="AlphaFoldDB" id="A0A087HD29"/>
<dbReference type="Gene3D" id="2.30.39.10">
    <property type="entry name" value="Alpha-1-antitrypsin, domain 1"/>
    <property type="match status" value="1"/>
</dbReference>
<dbReference type="eggNOG" id="KOG2392">
    <property type="taxonomic scope" value="Eukaryota"/>
</dbReference>
<dbReference type="InterPro" id="IPR036186">
    <property type="entry name" value="Serpin_sf"/>
</dbReference>
<dbReference type="Pfam" id="PF00079">
    <property type="entry name" value="Serpin"/>
    <property type="match status" value="1"/>
</dbReference>
<proteinExistence type="inferred from homology"/>
<dbReference type="SUPFAM" id="SSF56574">
    <property type="entry name" value="Serpins"/>
    <property type="match status" value="1"/>
</dbReference>
<dbReference type="OMA" id="AMQFKIE"/>
<dbReference type="PANTHER" id="PTHR11461:SF321">
    <property type="entry name" value="SERPIN-Z1"/>
    <property type="match status" value="1"/>
</dbReference>
<dbReference type="InterPro" id="IPR042178">
    <property type="entry name" value="Serpin_sf_1"/>
</dbReference>
<keyword evidence="5" id="KW-1185">Reference proteome</keyword>
<evidence type="ECO:0000256" key="1">
    <source>
        <dbReference type="ARBA" id="ARBA00009500"/>
    </source>
</evidence>
<evidence type="ECO:0000259" key="3">
    <source>
        <dbReference type="SMART" id="SM00093"/>
    </source>
</evidence>
<evidence type="ECO:0000256" key="2">
    <source>
        <dbReference type="RuleBase" id="RU000411"/>
    </source>
</evidence>
<dbReference type="PROSITE" id="PS00284">
    <property type="entry name" value="SERPIN"/>
    <property type="match status" value="1"/>
</dbReference>
<dbReference type="GO" id="GO:0005615">
    <property type="term" value="C:extracellular space"/>
    <property type="evidence" value="ECO:0007669"/>
    <property type="project" value="InterPro"/>
</dbReference>
<protein>
    <recommendedName>
        <fullName evidence="3">Serpin domain-containing protein</fullName>
    </recommendedName>
</protein>
<gene>
    <name evidence="4" type="ordered locus">AALP_Aa3g321000</name>
</gene>
<name>A0A087HD29_ARAAL</name>
<dbReference type="GO" id="GO:0006281">
    <property type="term" value="P:DNA repair"/>
    <property type="evidence" value="ECO:0007669"/>
    <property type="project" value="EnsemblPlants"/>
</dbReference>
<comment type="similarity">
    <text evidence="1 2">Belongs to the serpin family.</text>
</comment>
<feature type="domain" description="Serpin" evidence="3">
    <location>
        <begin position="15"/>
        <end position="367"/>
    </location>
</feature>
<reference evidence="5" key="1">
    <citation type="journal article" date="2015" name="Nat. Plants">
        <title>Genome expansion of Arabis alpina linked with retrotransposition and reduced symmetric DNA methylation.</title>
        <authorList>
            <person name="Willing E.M."/>
            <person name="Rawat V."/>
            <person name="Mandakova T."/>
            <person name="Maumus F."/>
            <person name="James G.V."/>
            <person name="Nordstroem K.J."/>
            <person name="Becker C."/>
            <person name="Warthmann N."/>
            <person name="Chica C."/>
            <person name="Szarzynska B."/>
            <person name="Zytnicki M."/>
            <person name="Albani M.C."/>
            <person name="Kiefer C."/>
            <person name="Bergonzi S."/>
            <person name="Castaings L."/>
            <person name="Mateos J.L."/>
            <person name="Berns M.C."/>
            <person name="Bujdoso N."/>
            <person name="Piofczyk T."/>
            <person name="de Lorenzo L."/>
            <person name="Barrero-Sicilia C."/>
            <person name="Mateos I."/>
            <person name="Piednoel M."/>
            <person name="Hagmann J."/>
            <person name="Chen-Min-Tao R."/>
            <person name="Iglesias-Fernandez R."/>
            <person name="Schuster S.C."/>
            <person name="Alonso-Blanco C."/>
            <person name="Roudier F."/>
            <person name="Carbonero P."/>
            <person name="Paz-Ares J."/>
            <person name="Davis S.J."/>
            <person name="Pecinka A."/>
            <person name="Quesneville H."/>
            <person name="Colot V."/>
            <person name="Lysak M.A."/>
            <person name="Weigel D."/>
            <person name="Coupland G."/>
            <person name="Schneeberger K."/>
        </authorList>
    </citation>
    <scope>NUCLEOTIDE SEQUENCE [LARGE SCALE GENOMIC DNA]</scope>
    <source>
        <strain evidence="5">cv. Pajares</strain>
    </source>
</reference>
<dbReference type="PANTHER" id="PTHR11461">
    <property type="entry name" value="SERINE PROTEASE INHIBITOR, SERPIN"/>
    <property type="match status" value="1"/>
</dbReference>
<dbReference type="CDD" id="cd02043">
    <property type="entry name" value="serpinP_plants"/>
    <property type="match status" value="1"/>
</dbReference>
<sequence>MDVKKAMKIQNDVAMILSRHILSSASDNIIFSPASINSAITMHASGPKGDLVAGEVLSYLRSSSLEELKSVFQEISSIVFTDHSATGSPKITAANGLWIEKSLPVHPKFKHIFENFFKAIYAPVDFRSKAEQVRKEVNEWVEQHTNNLIKNLLPPGSVTKDTDEIYGNALYFKGAWKKPFDKYNTRDREFHLVNGASVSVPFMTSYDDQYVRAYDSFKVLKLPYRQGHDDTNRMFSMYFYLPDKKDGLDTLVERMATTPGFVDSHIPSFRDKLAAFRIPKFKIEFGFPDSSFLDQLGLHSILMYHKACVEIDEEGAEAAAATEMLTGCALNMEPPKRIDFVADHPFLFLIREDKTGTILFVGQIFDPSKSS</sequence>
<dbReference type="OrthoDB" id="671595at2759"/>
<dbReference type="SMART" id="SM00093">
    <property type="entry name" value="SERPIN"/>
    <property type="match status" value="1"/>
</dbReference>
<dbReference type="Gene3D" id="3.30.497.10">
    <property type="entry name" value="Antithrombin, subunit I, domain 2"/>
    <property type="match status" value="1"/>
</dbReference>
<dbReference type="EMBL" id="CM002871">
    <property type="protein sequence ID" value="KFK40031.1"/>
    <property type="molecule type" value="Genomic_DNA"/>
</dbReference>
<dbReference type="InterPro" id="IPR023795">
    <property type="entry name" value="Serpin_CS"/>
</dbReference>
<dbReference type="InterPro" id="IPR042185">
    <property type="entry name" value="Serpin_sf_2"/>
</dbReference>
<accession>A0A087HD29</accession>
<organism evidence="4 5">
    <name type="scientific">Arabis alpina</name>
    <name type="common">Alpine rock-cress</name>
    <dbReference type="NCBI Taxonomy" id="50452"/>
    <lineage>
        <taxon>Eukaryota</taxon>
        <taxon>Viridiplantae</taxon>
        <taxon>Streptophyta</taxon>
        <taxon>Embryophyta</taxon>
        <taxon>Tracheophyta</taxon>
        <taxon>Spermatophyta</taxon>
        <taxon>Magnoliopsida</taxon>
        <taxon>eudicotyledons</taxon>
        <taxon>Gunneridae</taxon>
        <taxon>Pentapetalae</taxon>
        <taxon>rosids</taxon>
        <taxon>malvids</taxon>
        <taxon>Brassicales</taxon>
        <taxon>Brassicaceae</taxon>
        <taxon>Arabideae</taxon>
        <taxon>Arabis</taxon>
    </lineage>
</organism>
<dbReference type="GO" id="GO:0004867">
    <property type="term" value="F:serine-type endopeptidase inhibitor activity"/>
    <property type="evidence" value="ECO:0007669"/>
    <property type="project" value="InterPro"/>
</dbReference>
<dbReference type="InterPro" id="IPR000215">
    <property type="entry name" value="Serpin_fam"/>
</dbReference>